<reference evidence="6 7" key="1">
    <citation type="journal article" date="2017" name="Elife">
        <title>Extensive horizontal gene transfer in cheese-associated bacteria.</title>
        <authorList>
            <person name="Bonham K.S."/>
            <person name="Wolfe B.E."/>
            <person name="Dutton R.J."/>
        </authorList>
    </citation>
    <scope>NUCLEOTIDE SEQUENCE [LARGE SCALE GENOMIC DNA]</scope>
    <source>
        <strain evidence="6 7">962_8</strain>
    </source>
</reference>
<evidence type="ECO:0008006" key="8">
    <source>
        <dbReference type="Google" id="ProtNLM"/>
    </source>
</evidence>
<protein>
    <recommendedName>
        <fullName evidence="8">Tryptophan-rich sensory protein</fullName>
    </recommendedName>
</protein>
<comment type="similarity">
    <text evidence="2">Belongs to the TspO/BZRP family.</text>
</comment>
<organism evidence="6 7">
    <name type="scientific">Brevibacterium aurantiacum</name>
    <dbReference type="NCBI Taxonomy" id="273384"/>
    <lineage>
        <taxon>Bacteria</taxon>
        <taxon>Bacillati</taxon>
        <taxon>Actinomycetota</taxon>
        <taxon>Actinomycetes</taxon>
        <taxon>Micrococcales</taxon>
        <taxon>Brevibacteriaceae</taxon>
        <taxon>Brevibacterium</taxon>
    </lineage>
</organism>
<keyword evidence="4" id="KW-1133">Transmembrane helix</keyword>
<gene>
    <name evidence="6" type="ORF">CIK65_12655</name>
</gene>
<name>A0A2A3YTI3_BREAU</name>
<dbReference type="AlphaFoldDB" id="A0A2A3YTI3"/>
<dbReference type="CDD" id="cd15904">
    <property type="entry name" value="TSPO_MBR"/>
    <property type="match status" value="1"/>
</dbReference>
<dbReference type="EMBL" id="NRGQ01000018">
    <property type="protein sequence ID" value="PCC42571.1"/>
    <property type="molecule type" value="Genomic_DNA"/>
</dbReference>
<dbReference type="GO" id="GO:0033013">
    <property type="term" value="P:tetrapyrrole metabolic process"/>
    <property type="evidence" value="ECO:0007669"/>
    <property type="project" value="UniProtKB-ARBA"/>
</dbReference>
<proteinExistence type="inferred from homology"/>
<dbReference type="GO" id="GO:0016020">
    <property type="term" value="C:membrane"/>
    <property type="evidence" value="ECO:0007669"/>
    <property type="project" value="UniProtKB-SubCell"/>
</dbReference>
<evidence type="ECO:0000256" key="4">
    <source>
        <dbReference type="ARBA" id="ARBA00022989"/>
    </source>
</evidence>
<accession>A0A2A3YTI3</accession>
<dbReference type="Gene3D" id="1.20.1260.100">
    <property type="entry name" value="TspO/MBR protein"/>
    <property type="match status" value="1"/>
</dbReference>
<dbReference type="PANTHER" id="PTHR10057:SF0">
    <property type="entry name" value="TRANSLOCATOR PROTEIN"/>
    <property type="match status" value="1"/>
</dbReference>
<dbReference type="Pfam" id="PF03073">
    <property type="entry name" value="TspO_MBR"/>
    <property type="match status" value="1"/>
</dbReference>
<evidence type="ECO:0000256" key="5">
    <source>
        <dbReference type="ARBA" id="ARBA00023136"/>
    </source>
</evidence>
<dbReference type="PIRSF" id="PIRSF005859">
    <property type="entry name" value="PBR"/>
    <property type="match status" value="1"/>
</dbReference>
<sequence>MVTTDSRTAETRRAQAPEARELMSTDWTHFILPSAVCAGAATLGALGTKVDSAWYSNLKKPAWQPPGRVFGPAWTTLYSLTAFASGRVLNRLPNSRDRRAYLGELGANMAVNVAWSWLFFSARRSDASLLTSAVLEASTLRLLTKAAKVDRVSAAALAPYAAWVGFATVLNAEILRLNPSGR</sequence>
<evidence type="ECO:0000313" key="7">
    <source>
        <dbReference type="Proteomes" id="UP000218620"/>
    </source>
</evidence>
<dbReference type="InterPro" id="IPR004307">
    <property type="entry name" value="TspO_MBR"/>
</dbReference>
<evidence type="ECO:0000256" key="2">
    <source>
        <dbReference type="ARBA" id="ARBA00007524"/>
    </source>
</evidence>
<evidence type="ECO:0000313" key="6">
    <source>
        <dbReference type="EMBL" id="PCC42571.1"/>
    </source>
</evidence>
<dbReference type="FunFam" id="1.20.1260.100:FF:000001">
    <property type="entry name" value="translocator protein 2"/>
    <property type="match status" value="1"/>
</dbReference>
<keyword evidence="5" id="KW-0472">Membrane</keyword>
<keyword evidence="3" id="KW-0812">Transmembrane</keyword>
<evidence type="ECO:0000256" key="1">
    <source>
        <dbReference type="ARBA" id="ARBA00004141"/>
    </source>
</evidence>
<dbReference type="PANTHER" id="PTHR10057">
    <property type="entry name" value="PERIPHERAL-TYPE BENZODIAZEPINE RECEPTOR"/>
    <property type="match status" value="1"/>
</dbReference>
<comment type="subcellular location">
    <subcellularLocation>
        <location evidence="1">Membrane</location>
        <topology evidence="1">Multi-pass membrane protein</topology>
    </subcellularLocation>
</comment>
<comment type="caution">
    <text evidence="6">The sequence shown here is derived from an EMBL/GenBank/DDBJ whole genome shotgun (WGS) entry which is preliminary data.</text>
</comment>
<dbReference type="InterPro" id="IPR038330">
    <property type="entry name" value="TspO/MBR-related_sf"/>
</dbReference>
<dbReference type="Proteomes" id="UP000218620">
    <property type="component" value="Unassembled WGS sequence"/>
</dbReference>
<evidence type="ECO:0000256" key="3">
    <source>
        <dbReference type="ARBA" id="ARBA00022692"/>
    </source>
</evidence>